<organism evidence="2">
    <name type="scientific">Roseihalotalea indica</name>
    <dbReference type="NCBI Taxonomy" id="2867963"/>
    <lineage>
        <taxon>Bacteria</taxon>
        <taxon>Pseudomonadati</taxon>
        <taxon>Bacteroidota</taxon>
        <taxon>Cytophagia</taxon>
        <taxon>Cytophagales</taxon>
        <taxon>Catalimonadaceae</taxon>
        <taxon>Roseihalotalea</taxon>
    </lineage>
</organism>
<evidence type="ECO:0000259" key="1">
    <source>
        <dbReference type="Pfam" id="PF03551"/>
    </source>
</evidence>
<dbReference type="AlphaFoldDB" id="A0AA49JJD2"/>
<gene>
    <name evidence="2" type="ORF">K4G66_13475</name>
</gene>
<reference evidence="2" key="1">
    <citation type="journal article" date="2023" name="Comput. Struct. Biotechnol. J.">
        <title>Discovery of a novel marine Bacteroidetes with a rich repertoire of carbohydrate-active enzymes.</title>
        <authorList>
            <person name="Chen B."/>
            <person name="Liu G."/>
            <person name="Chen Q."/>
            <person name="Wang H."/>
            <person name="Liu L."/>
            <person name="Tang K."/>
        </authorList>
    </citation>
    <scope>NUCLEOTIDE SEQUENCE</scope>
    <source>
        <strain evidence="2">TK19036</strain>
    </source>
</reference>
<proteinExistence type="predicted"/>
<protein>
    <submittedName>
        <fullName evidence="2">Transcriptional regulator</fullName>
    </submittedName>
</protein>
<dbReference type="EMBL" id="CP120682">
    <property type="protein sequence ID" value="WKN39702.1"/>
    <property type="molecule type" value="Genomic_DNA"/>
</dbReference>
<dbReference type="InterPro" id="IPR036388">
    <property type="entry name" value="WH-like_DNA-bd_sf"/>
</dbReference>
<dbReference type="Pfam" id="PF03551">
    <property type="entry name" value="PadR"/>
    <property type="match status" value="1"/>
</dbReference>
<accession>A0AA49JJD2</accession>
<dbReference type="SUPFAM" id="SSF46785">
    <property type="entry name" value="Winged helix' DNA-binding domain"/>
    <property type="match status" value="1"/>
</dbReference>
<feature type="domain" description="Transcription regulator PadR N-terminal" evidence="1">
    <location>
        <begin position="6"/>
        <end position="71"/>
    </location>
</feature>
<evidence type="ECO:0000313" key="2">
    <source>
        <dbReference type="EMBL" id="WKN39702.1"/>
    </source>
</evidence>
<sequence length="207" mass="23534">MRTDQILMLLKTQGPMTAAAVAKELTITSEGARLQLTQLGQEGLVRTHKEVQGVGRPKQFYQLTSAGHARFPDTHADLTLQMITHIRDTLGPTALDRVIEAREAEVQQRYHQEMAGQETLEDRVHKLSEIRSREGYLAEVRQEEDTFLLIENHCPICEAATHCQGFCRSELNTFRQVLGKNVSVERTEHIVKGARRCAYRIKNQQSK</sequence>
<dbReference type="InterPro" id="IPR036390">
    <property type="entry name" value="WH_DNA-bd_sf"/>
</dbReference>
<dbReference type="InterPro" id="IPR005149">
    <property type="entry name" value="Tscrpt_reg_PadR_N"/>
</dbReference>
<name>A0AA49JJD2_9BACT</name>
<reference evidence="2" key="2">
    <citation type="journal article" date="2024" name="Antonie Van Leeuwenhoek">
        <title>Roseihalotalea indica gen. nov., sp. nov., a halophilic Bacteroidetes from mesopelagic Southwest Indian Ocean with higher carbohydrate metabolic potential.</title>
        <authorList>
            <person name="Chen B."/>
            <person name="Zhang M."/>
            <person name="Lin D."/>
            <person name="Ye J."/>
            <person name="Tang K."/>
        </authorList>
    </citation>
    <scope>NUCLEOTIDE SEQUENCE</scope>
    <source>
        <strain evidence="2">TK19036</strain>
    </source>
</reference>
<dbReference type="Gene3D" id="1.10.10.10">
    <property type="entry name" value="Winged helix-like DNA-binding domain superfamily/Winged helix DNA-binding domain"/>
    <property type="match status" value="1"/>
</dbReference>